<dbReference type="Proteomes" id="UP000663870">
    <property type="component" value="Unassembled WGS sequence"/>
</dbReference>
<comment type="caution">
    <text evidence="2">The sequence shown here is derived from an EMBL/GenBank/DDBJ whole genome shotgun (WGS) entry which is preliminary data.</text>
</comment>
<organism evidence="2 3">
    <name type="scientific">Rotaria sordida</name>
    <dbReference type="NCBI Taxonomy" id="392033"/>
    <lineage>
        <taxon>Eukaryota</taxon>
        <taxon>Metazoa</taxon>
        <taxon>Spiralia</taxon>
        <taxon>Gnathifera</taxon>
        <taxon>Rotifera</taxon>
        <taxon>Eurotatoria</taxon>
        <taxon>Bdelloidea</taxon>
        <taxon>Philodinida</taxon>
        <taxon>Philodinidae</taxon>
        <taxon>Rotaria</taxon>
    </lineage>
</organism>
<feature type="region of interest" description="Disordered" evidence="1">
    <location>
        <begin position="1"/>
        <end position="33"/>
    </location>
</feature>
<proteinExistence type="predicted"/>
<sequence>MKRSKYSYRSPSVSSATSSQRIRTNKLKSSASSDYEFVGRLVTREQPIIRKEHSIKQNLVFPQNKQKFYHSMASHGRKIYEDIPVSSSDDDLDGLSKPLGVIRISDRHFREIYRLPTPPPSVKRVYHRLKSPEPKVIERVFVRRPPPQIIENIIEIPPEKVRIIHKEKYLGKSTPITRSKIVRLKSRQQRLREEEEEEQQQQQQQQTFIPFEEYPQQQQQNFIPFEEYSQQTTTMPSTTFQQSPGTTLVYPPQSNMRTVGYIESTVPPHMMFNSKNPLQISAKQISNDPMIQPTPYDYPSQQAPIHHMGPSTPYNYPSQQAPIHHMGPSTPYNYPSQQAPIHHMGQPTPYNYLPQ</sequence>
<evidence type="ECO:0000313" key="3">
    <source>
        <dbReference type="Proteomes" id="UP000663870"/>
    </source>
</evidence>
<name>A0A813SJY5_9BILA</name>
<dbReference type="EMBL" id="CAJNOL010000058">
    <property type="protein sequence ID" value="CAF0800771.1"/>
    <property type="molecule type" value="Genomic_DNA"/>
</dbReference>
<evidence type="ECO:0000313" key="2">
    <source>
        <dbReference type="EMBL" id="CAF0800771.1"/>
    </source>
</evidence>
<protein>
    <submittedName>
        <fullName evidence="2">Uncharacterized protein</fullName>
    </submittedName>
</protein>
<keyword evidence="3" id="KW-1185">Reference proteome</keyword>
<dbReference type="AlphaFoldDB" id="A0A813SJY5"/>
<evidence type="ECO:0000256" key="1">
    <source>
        <dbReference type="SAM" id="MobiDB-lite"/>
    </source>
</evidence>
<reference evidence="2" key="1">
    <citation type="submission" date="2021-02" db="EMBL/GenBank/DDBJ databases">
        <authorList>
            <person name="Nowell W R."/>
        </authorList>
    </citation>
    <scope>NUCLEOTIDE SEQUENCE</scope>
</reference>
<accession>A0A813SJY5</accession>
<feature type="compositionally biased region" description="Low complexity" evidence="1">
    <location>
        <begin position="7"/>
        <end position="19"/>
    </location>
</feature>
<gene>
    <name evidence="2" type="ORF">JXQ802_LOCUS4214</name>
</gene>
<feature type="region of interest" description="Disordered" evidence="1">
    <location>
        <begin position="333"/>
        <end position="355"/>
    </location>
</feature>